<dbReference type="InterPro" id="IPR050179">
    <property type="entry name" value="Trans_hexapeptide_repeat"/>
</dbReference>
<name>A0ABP6SRF4_9ACTN</name>
<evidence type="ECO:0000256" key="1">
    <source>
        <dbReference type="ARBA" id="ARBA00022679"/>
    </source>
</evidence>
<proteinExistence type="predicted"/>
<reference evidence="4" key="1">
    <citation type="journal article" date="2019" name="Int. J. Syst. Evol. Microbiol.">
        <title>The Global Catalogue of Microorganisms (GCM) 10K type strain sequencing project: providing services to taxonomists for standard genome sequencing and annotation.</title>
        <authorList>
            <consortium name="The Broad Institute Genomics Platform"/>
            <consortium name="The Broad Institute Genome Sequencing Center for Infectious Disease"/>
            <person name="Wu L."/>
            <person name="Ma J."/>
        </authorList>
    </citation>
    <scope>NUCLEOTIDE SEQUENCE [LARGE SCALE GENOMIC DNA]</scope>
    <source>
        <strain evidence="4">JCM 9458</strain>
    </source>
</reference>
<organism evidence="3 4">
    <name type="scientific">Cryptosporangium minutisporangium</name>
    <dbReference type="NCBI Taxonomy" id="113569"/>
    <lineage>
        <taxon>Bacteria</taxon>
        <taxon>Bacillati</taxon>
        <taxon>Actinomycetota</taxon>
        <taxon>Actinomycetes</taxon>
        <taxon>Cryptosporangiales</taxon>
        <taxon>Cryptosporangiaceae</taxon>
        <taxon>Cryptosporangium</taxon>
    </lineage>
</organism>
<dbReference type="PROSITE" id="PS00101">
    <property type="entry name" value="HEXAPEP_TRANSFERASES"/>
    <property type="match status" value="1"/>
</dbReference>
<evidence type="ECO:0000256" key="2">
    <source>
        <dbReference type="ARBA" id="ARBA00022737"/>
    </source>
</evidence>
<accession>A0ABP6SRF4</accession>
<dbReference type="RefSeq" id="WP_345726441.1">
    <property type="nucleotide sequence ID" value="NZ_BAAAYN010000004.1"/>
</dbReference>
<gene>
    <name evidence="3" type="ORF">GCM10020369_06700</name>
</gene>
<keyword evidence="2" id="KW-0677">Repeat</keyword>
<protein>
    <submittedName>
        <fullName evidence="3">Uncharacterized protein</fullName>
    </submittedName>
</protein>
<dbReference type="Gene3D" id="2.160.10.10">
    <property type="entry name" value="Hexapeptide repeat proteins"/>
    <property type="match status" value="1"/>
</dbReference>
<keyword evidence="1" id="KW-0808">Transferase</keyword>
<dbReference type="Pfam" id="PF00132">
    <property type="entry name" value="Hexapep"/>
    <property type="match status" value="1"/>
</dbReference>
<evidence type="ECO:0000313" key="3">
    <source>
        <dbReference type="EMBL" id="GAA3382912.1"/>
    </source>
</evidence>
<dbReference type="Proteomes" id="UP001501676">
    <property type="component" value="Unassembled WGS sequence"/>
</dbReference>
<dbReference type="InterPro" id="IPR001451">
    <property type="entry name" value="Hexapep"/>
</dbReference>
<dbReference type="PANTHER" id="PTHR43300">
    <property type="entry name" value="ACETYLTRANSFERASE"/>
    <property type="match status" value="1"/>
</dbReference>
<dbReference type="InterPro" id="IPR018357">
    <property type="entry name" value="Hexapep_transf_CS"/>
</dbReference>
<dbReference type="InterPro" id="IPR011004">
    <property type="entry name" value="Trimer_LpxA-like_sf"/>
</dbReference>
<keyword evidence="4" id="KW-1185">Reference proteome</keyword>
<comment type="caution">
    <text evidence="3">The sequence shown here is derived from an EMBL/GenBank/DDBJ whole genome shotgun (WGS) entry which is preliminary data.</text>
</comment>
<evidence type="ECO:0000313" key="4">
    <source>
        <dbReference type="Proteomes" id="UP001501676"/>
    </source>
</evidence>
<dbReference type="SUPFAM" id="SSF51161">
    <property type="entry name" value="Trimeric LpxA-like enzymes"/>
    <property type="match status" value="1"/>
</dbReference>
<dbReference type="EMBL" id="BAAAYN010000004">
    <property type="protein sequence ID" value="GAA3382912.1"/>
    <property type="molecule type" value="Genomic_DNA"/>
</dbReference>
<sequence length="211" mass="21490">MESGLSGVLVDPTASIAPTAVVGAAPRALQEGEWEGAGSATVIGARASVGHFALVEEGVVVGAETIVDAYCRVEIGAWLGTGVLITHRAFVGARAQIGDGAIIGGNIGERSIVGARARVFGTLLHSHLDPDRPWDAPDSAEPSAVIGEAAFVGAQSQVVGPVLIGERAYVCAGAFVTRDVPPRHIASGVNQIVHFSEWSGPLASSSFFTAA</sequence>